<protein>
    <submittedName>
        <fullName evidence="2">Uncharacterized protein K02A2.6</fullName>
    </submittedName>
</protein>
<dbReference type="PANTHER" id="PTHR37984">
    <property type="entry name" value="PROTEIN CBG26694"/>
    <property type="match status" value="1"/>
</dbReference>
<accession>A0A4Y2QD78</accession>
<gene>
    <name evidence="2" type="primary">K02A2.6_25</name>
    <name evidence="2" type="ORF">AVEN_148870_1</name>
</gene>
<proteinExistence type="predicted"/>
<dbReference type="FunFam" id="3.30.420.10:FF:000063">
    <property type="entry name" value="Retrovirus-related Pol polyprotein from transposon 297-like Protein"/>
    <property type="match status" value="1"/>
</dbReference>
<dbReference type="PROSITE" id="PS50994">
    <property type="entry name" value="INTEGRASE"/>
    <property type="match status" value="1"/>
</dbReference>
<dbReference type="PANTHER" id="PTHR37984:SF7">
    <property type="entry name" value="INTEGRASE CATALYTIC DOMAIN-CONTAINING PROTEIN"/>
    <property type="match status" value="1"/>
</dbReference>
<dbReference type="Proteomes" id="UP000499080">
    <property type="component" value="Unassembled WGS sequence"/>
</dbReference>
<organism evidence="2 3">
    <name type="scientific">Araneus ventricosus</name>
    <name type="common">Orbweaver spider</name>
    <name type="synonym">Epeira ventricosa</name>
    <dbReference type="NCBI Taxonomy" id="182803"/>
    <lineage>
        <taxon>Eukaryota</taxon>
        <taxon>Metazoa</taxon>
        <taxon>Ecdysozoa</taxon>
        <taxon>Arthropoda</taxon>
        <taxon>Chelicerata</taxon>
        <taxon>Arachnida</taxon>
        <taxon>Araneae</taxon>
        <taxon>Araneomorphae</taxon>
        <taxon>Entelegynae</taxon>
        <taxon>Araneoidea</taxon>
        <taxon>Araneidae</taxon>
        <taxon>Araneus</taxon>
    </lineage>
</organism>
<comment type="caution">
    <text evidence="2">The sequence shown here is derived from an EMBL/GenBank/DDBJ whole genome shotgun (WGS) entry which is preliminary data.</text>
</comment>
<feature type="domain" description="Integrase catalytic" evidence="1">
    <location>
        <begin position="32"/>
        <end position="192"/>
    </location>
</feature>
<reference evidence="2 3" key="1">
    <citation type="journal article" date="2019" name="Sci. Rep.">
        <title>Orb-weaving spider Araneus ventricosus genome elucidates the spidroin gene catalogue.</title>
        <authorList>
            <person name="Kono N."/>
            <person name="Nakamura H."/>
            <person name="Ohtoshi R."/>
            <person name="Moran D.A.P."/>
            <person name="Shinohara A."/>
            <person name="Yoshida Y."/>
            <person name="Fujiwara M."/>
            <person name="Mori M."/>
            <person name="Tomita M."/>
            <person name="Arakawa K."/>
        </authorList>
    </citation>
    <scope>NUCLEOTIDE SEQUENCE [LARGE SCALE GENOMIC DNA]</scope>
</reference>
<dbReference type="InterPro" id="IPR001584">
    <property type="entry name" value="Integrase_cat-core"/>
</dbReference>
<dbReference type="OrthoDB" id="6776807at2759"/>
<evidence type="ECO:0000313" key="3">
    <source>
        <dbReference type="Proteomes" id="UP000499080"/>
    </source>
</evidence>
<dbReference type="Gene3D" id="3.30.420.10">
    <property type="entry name" value="Ribonuclease H-like superfamily/Ribonuclease H"/>
    <property type="match status" value="1"/>
</dbReference>
<dbReference type="GO" id="GO:0003676">
    <property type="term" value="F:nucleic acid binding"/>
    <property type="evidence" value="ECO:0007669"/>
    <property type="project" value="InterPro"/>
</dbReference>
<dbReference type="InterPro" id="IPR050951">
    <property type="entry name" value="Retrovirus_Pol_polyprotein"/>
</dbReference>
<sequence>MNSDIENEVSQCGICEKFKKANSKEPLKPHTVPFRPFEKIGVDIMDFGNVSYLFIMDYYSKWMEIIELANKCADEVITKLKSIFSRFGVPNAVISDNIPFNSYIYKKFANDWDFNYAFISPHYSPSNGMAERAVGIAEGIMRKAKEDKKDYFVGLMEYRNTPISGLNLSPAQIMFNRRLKTKLPISNKLLNAELFNDIREKLIMRQNIQKFYYDKTAHPLSELKQKRKC</sequence>
<dbReference type="EMBL" id="BGPR01013589">
    <property type="protein sequence ID" value="GBN61321.1"/>
    <property type="molecule type" value="Genomic_DNA"/>
</dbReference>
<evidence type="ECO:0000313" key="2">
    <source>
        <dbReference type="EMBL" id="GBN61321.1"/>
    </source>
</evidence>
<dbReference type="SUPFAM" id="SSF53098">
    <property type="entry name" value="Ribonuclease H-like"/>
    <property type="match status" value="1"/>
</dbReference>
<dbReference type="InterPro" id="IPR036397">
    <property type="entry name" value="RNaseH_sf"/>
</dbReference>
<keyword evidence="3" id="KW-1185">Reference proteome</keyword>
<dbReference type="AlphaFoldDB" id="A0A4Y2QD78"/>
<name>A0A4Y2QD78_ARAVE</name>
<dbReference type="GO" id="GO:0015074">
    <property type="term" value="P:DNA integration"/>
    <property type="evidence" value="ECO:0007669"/>
    <property type="project" value="InterPro"/>
</dbReference>
<evidence type="ECO:0000259" key="1">
    <source>
        <dbReference type="PROSITE" id="PS50994"/>
    </source>
</evidence>
<dbReference type="InterPro" id="IPR012337">
    <property type="entry name" value="RNaseH-like_sf"/>
</dbReference>